<evidence type="ECO:0000256" key="13">
    <source>
        <dbReference type="ARBA" id="ARBA00047486"/>
    </source>
</evidence>
<keyword evidence="9" id="KW-0378">Hydrolase</keyword>
<keyword evidence="18" id="KW-1185">Reference proteome</keyword>
<dbReference type="InParanoid" id="A0A6P8SB25"/>
<dbReference type="SUPFAM" id="SSF56300">
    <property type="entry name" value="Metallo-dependent phosphatases"/>
    <property type="match status" value="1"/>
</dbReference>
<evidence type="ECO:0000256" key="8">
    <source>
        <dbReference type="ARBA" id="ARBA00022723"/>
    </source>
</evidence>
<dbReference type="OrthoDB" id="9675250at2759"/>
<dbReference type="EC" id="3.6.1.53" evidence="6"/>
<accession>A0A6P8SB25</accession>
<evidence type="ECO:0000256" key="7">
    <source>
        <dbReference type="ARBA" id="ARBA00016378"/>
    </source>
</evidence>
<evidence type="ECO:0000256" key="10">
    <source>
        <dbReference type="ARBA" id="ARBA00022833"/>
    </source>
</evidence>
<dbReference type="RefSeq" id="XP_033815785.1">
    <property type="nucleotide sequence ID" value="XM_033959894.1"/>
</dbReference>
<evidence type="ECO:0000256" key="15">
    <source>
        <dbReference type="ARBA" id="ARBA00047894"/>
    </source>
</evidence>
<organism evidence="18 19">
    <name type="scientific">Geotrypetes seraphini</name>
    <name type="common">Gaboon caecilian</name>
    <name type="synonym">Caecilia seraphini</name>
    <dbReference type="NCBI Taxonomy" id="260995"/>
    <lineage>
        <taxon>Eukaryota</taxon>
        <taxon>Metazoa</taxon>
        <taxon>Chordata</taxon>
        <taxon>Craniata</taxon>
        <taxon>Vertebrata</taxon>
        <taxon>Euteleostomi</taxon>
        <taxon>Amphibia</taxon>
        <taxon>Gymnophiona</taxon>
        <taxon>Geotrypetes</taxon>
    </lineage>
</organism>
<dbReference type="GO" id="GO:0047734">
    <property type="term" value="F:CDP-glycerol diphosphatase activity"/>
    <property type="evidence" value="ECO:0007669"/>
    <property type="project" value="UniProtKB-EC"/>
</dbReference>
<evidence type="ECO:0000256" key="4">
    <source>
        <dbReference type="ARBA" id="ARBA00012443"/>
    </source>
</evidence>
<feature type="domain" description="Calcineurin-like phosphoesterase" evidence="17">
    <location>
        <begin position="43"/>
        <end position="313"/>
    </location>
</feature>
<evidence type="ECO:0000256" key="2">
    <source>
        <dbReference type="ARBA" id="ARBA00006362"/>
    </source>
</evidence>
<protein>
    <recommendedName>
        <fullName evidence="7">Manganese-dependent ADP-ribose/CDP-alcohol diphosphatase</fullName>
        <ecNumber evidence="5">3.6.1.13</ecNumber>
        <ecNumber evidence="4">3.6.1.16</ecNumber>
        <ecNumber evidence="6">3.6.1.53</ecNumber>
    </recommendedName>
    <alternativeName>
        <fullName evidence="12">ADPRibase-Mn</fullName>
    </alternativeName>
    <alternativeName>
        <fullName evidence="11">CDP-choline phosphohydrolase</fullName>
    </alternativeName>
</protein>
<dbReference type="Proteomes" id="UP000515159">
    <property type="component" value="Chromosome 10"/>
</dbReference>
<comment type="subunit">
    <text evidence="3">Monomer.</text>
</comment>
<dbReference type="CDD" id="cd07396">
    <property type="entry name" value="MPP_Nbla03831"/>
    <property type="match status" value="1"/>
</dbReference>
<evidence type="ECO:0000256" key="5">
    <source>
        <dbReference type="ARBA" id="ARBA00012453"/>
    </source>
</evidence>
<evidence type="ECO:0000256" key="9">
    <source>
        <dbReference type="ARBA" id="ARBA00022801"/>
    </source>
</evidence>
<dbReference type="InterPro" id="IPR004843">
    <property type="entry name" value="Calcineurin-like_PHP"/>
</dbReference>
<evidence type="ECO:0000256" key="6">
    <source>
        <dbReference type="ARBA" id="ARBA00012529"/>
    </source>
</evidence>
<dbReference type="PANTHER" id="PTHR16509:SF1">
    <property type="entry name" value="MANGANESE-DEPENDENT ADP-RIBOSE_CDP-ALCOHOL DIPHOSPHATASE"/>
    <property type="match status" value="1"/>
</dbReference>
<evidence type="ECO:0000313" key="18">
    <source>
        <dbReference type="Proteomes" id="UP000515159"/>
    </source>
</evidence>
<comment type="similarity">
    <text evidence="2">Belongs to the ADPRibase-Mn family.</text>
</comment>
<dbReference type="Gene3D" id="3.60.21.10">
    <property type="match status" value="1"/>
</dbReference>
<dbReference type="Pfam" id="PF00149">
    <property type="entry name" value="Metallophos"/>
    <property type="match status" value="1"/>
</dbReference>
<dbReference type="GO" id="GO:0030145">
    <property type="term" value="F:manganese ion binding"/>
    <property type="evidence" value="ECO:0007669"/>
    <property type="project" value="TreeGrafter"/>
</dbReference>
<evidence type="ECO:0000256" key="12">
    <source>
        <dbReference type="ARBA" id="ARBA00032579"/>
    </source>
</evidence>
<dbReference type="GeneID" id="117367401"/>
<dbReference type="CTD" id="56985"/>
<evidence type="ECO:0000259" key="17">
    <source>
        <dbReference type="Pfam" id="PF00149"/>
    </source>
</evidence>
<evidence type="ECO:0000313" key="19">
    <source>
        <dbReference type="RefSeq" id="XP_033815785.1"/>
    </source>
</evidence>
<evidence type="ECO:0000256" key="16">
    <source>
        <dbReference type="ARBA" id="ARBA00049546"/>
    </source>
</evidence>
<evidence type="ECO:0000256" key="1">
    <source>
        <dbReference type="ARBA" id="ARBA00001946"/>
    </source>
</evidence>
<keyword evidence="8" id="KW-0479">Metal-binding</keyword>
<comment type="catalytic activity">
    <reaction evidence="15">
        <text>ADP-D-ribose + H2O = D-ribose 5-phosphate + AMP + 2 H(+)</text>
        <dbReference type="Rhea" id="RHEA:10412"/>
        <dbReference type="ChEBI" id="CHEBI:15377"/>
        <dbReference type="ChEBI" id="CHEBI:15378"/>
        <dbReference type="ChEBI" id="CHEBI:57967"/>
        <dbReference type="ChEBI" id="CHEBI:78346"/>
        <dbReference type="ChEBI" id="CHEBI:456215"/>
        <dbReference type="EC" id="3.6.1.53"/>
    </reaction>
</comment>
<name>A0A6P8SB25_GEOSA</name>
<comment type="catalytic activity">
    <reaction evidence="13">
        <text>CDP-glycerol + H2O = sn-glycerol 3-phosphate + CMP + 2 H(+)</text>
        <dbReference type="Rhea" id="RHEA:21692"/>
        <dbReference type="ChEBI" id="CHEBI:15377"/>
        <dbReference type="ChEBI" id="CHEBI:15378"/>
        <dbReference type="ChEBI" id="CHEBI:57597"/>
        <dbReference type="ChEBI" id="CHEBI:58311"/>
        <dbReference type="ChEBI" id="CHEBI:60377"/>
        <dbReference type="EC" id="3.6.1.16"/>
    </reaction>
</comment>
<evidence type="ECO:0000256" key="14">
    <source>
        <dbReference type="ARBA" id="ARBA00047636"/>
    </source>
</evidence>
<dbReference type="KEGG" id="gsh:117367401"/>
<evidence type="ECO:0000256" key="11">
    <source>
        <dbReference type="ARBA" id="ARBA00030848"/>
    </source>
</evidence>
<reference evidence="19" key="1">
    <citation type="submission" date="2025-08" db="UniProtKB">
        <authorList>
            <consortium name="RefSeq"/>
        </authorList>
    </citation>
    <scope>IDENTIFICATION</scope>
</reference>
<comment type="cofactor">
    <cofactor evidence="1">
        <name>Mg(2+)</name>
        <dbReference type="ChEBI" id="CHEBI:18420"/>
    </cofactor>
</comment>
<dbReference type="GO" id="GO:0008663">
    <property type="term" value="F:2',3'-cyclic-nucleotide 2'-phosphodiesterase activity"/>
    <property type="evidence" value="ECO:0007669"/>
    <property type="project" value="TreeGrafter"/>
</dbReference>
<dbReference type="InterPro" id="IPR029052">
    <property type="entry name" value="Metallo-depent_PP-like"/>
</dbReference>
<proteinExistence type="inferred from homology"/>
<dbReference type="GO" id="GO:0047631">
    <property type="term" value="F:ADP-ribose diphosphatase activity"/>
    <property type="evidence" value="ECO:0007669"/>
    <property type="project" value="UniProtKB-EC"/>
</dbReference>
<dbReference type="EC" id="3.6.1.13" evidence="5"/>
<evidence type="ECO:0000256" key="3">
    <source>
        <dbReference type="ARBA" id="ARBA00011245"/>
    </source>
</evidence>
<dbReference type="AlphaFoldDB" id="A0A6P8SB25"/>
<comment type="catalytic activity">
    <reaction evidence="14">
        <text>CDP-choline + H2O = phosphocholine + CMP + 2 H(+)</text>
        <dbReference type="Rhea" id="RHEA:32487"/>
        <dbReference type="ChEBI" id="CHEBI:15377"/>
        <dbReference type="ChEBI" id="CHEBI:15378"/>
        <dbReference type="ChEBI" id="CHEBI:58779"/>
        <dbReference type="ChEBI" id="CHEBI:60377"/>
        <dbReference type="ChEBI" id="CHEBI:295975"/>
        <dbReference type="EC" id="3.6.1.53"/>
    </reaction>
</comment>
<dbReference type="InterPro" id="IPR041869">
    <property type="entry name" value="MPP_ADPRM"/>
</dbReference>
<dbReference type="FunCoup" id="A0A6P8SB25">
    <property type="interactions" value="1056"/>
</dbReference>
<gene>
    <name evidence="19" type="primary">ADPRM</name>
</gene>
<dbReference type="EC" id="3.6.1.16" evidence="4"/>
<comment type="catalytic activity">
    <reaction evidence="16">
        <text>ADP-D-ribose + H2O = D-ribose 5-phosphate + AMP + 2 H(+)</text>
        <dbReference type="Rhea" id="RHEA:10412"/>
        <dbReference type="ChEBI" id="CHEBI:15377"/>
        <dbReference type="ChEBI" id="CHEBI:15378"/>
        <dbReference type="ChEBI" id="CHEBI:57967"/>
        <dbReference type="ChEBI" id="CHEBI:78346"/>
        <dbReference type="ChEBI" id="CHEBI:456215"/>
        <dbReference type="EC" id="3.6.1.13"/>
    </reaction>
</comment>
<sequence length="372" mass="43179">MPAKKETLCRRRRRSRIRFLEIFCRIMEQKVEEEAESLDSYFTFGIIADIQYADIENGQNYAKTKMRYYRNSLQLLQSAIEEWKKEVCCPSFVIQLGDIIDGFNFQHKTSKISLKKVLQEIGKIEVPFHHIWGNHEFYNFDRLFLTNSELNTTYLEDKTIQVSSSAGIGSPEDVDPQQFYAYHFSPFSKFRFILIDAYDLSILGRDLSSRKYKESLKLLRKNNPNENLNSPTGLAEKQFVQFNGGFSWEQLHWLQRVLTFSDENKEKVVVIGHLPLHPDAADPVCLAWNYKDALAVLQSHKCVVCYLAGHEHDGGYCLDSYGIHHVTLEGIIETPPNSHAFATVYVYDDRMVLHGRGRVSSRVMHYRKDSKV</sequence>
<keyword evidence="10" id="KW-0862">Zinc</keyword>
<dbReference type="PANTHER" id="PTHR16509">
    <property type="match status" value="1"/>
</dbReference>